<dbReference type="PANTHER" id="PTHR34582">
    <property type="entry name" value="UPF0702 TRANSMEMBRANE PROTEIN YCAP"/>
    <property type="match status" value="1"/>
</dbReference>
<reference evidence="8 9" key="1">
    <citation type="submission" date="2018-12" db="EMBL/GenBank/DDBJ databases">
        <authorList>
            <consortium name="Pathogen Informatics"/>
        </authorList>
    </citation>
    <scope>NUCLEOTIDE SEQUENCE [LARGE SCALE GENOMIC DNA]</scope>
    <source>
        <strain evidence="8 9">NCTC13193</strain>
    </source>
</reference>
<evidence type="ECO:0000256" key="6">
    <source>
        <dbReference type="ARBA" id="ARBA00023136"/>
    </source>
</evidence>
<dbReference type="KEGG" id="sfw:WN53_17800"/>
<dbReference type="GeneID" id="30322035"/>
<dbReference type="InterPro" id="IPR023090">
    <property type="entry name" value="UPF0702_alpha/beta_dom_sf"/>
</dbReference>
<evidence type="ECO:0000259" key="7">
    <source>
        <dbReference type="Pfam" id="PF04239"/>
    </source>
</evidence>
<keyword evidence="4" id="KW-0812">Transmembrane</keyword>
<organism evidence="8 9">
    <name type="scientific">Serratia fonticola</name>
    <dbReference type="NCBI Taxonomy" id="47917"/>
    <lineage>
        <taxon>Bacteria</taxon>
        <taxon>Pseudomonadati</taxon>
        <taxon>Pseudomonadota</taxon>
        <taxon>Gammaproteobacteria</taxon>
        <taxon>Enterobacterales</taxon>
        <taxon>Yersiniaceae</taxon>
        <taxon>Serratia</taxon>
    </lineage>
</organism>
<evidence type="ECO:0000256" key="5">
    <source>
        <dbReference type="ARBA" id="ARBA00022989"/>
    </source>
</evidence>
<sequence>MQAFDIQRMAFDETTPEFLAEVALRCLFTFLLVFIFLKMTGRRGVRQMSLFEVLIILTLGSAAGDVAFYHDVPLLPVLMVFVSIMVMYRFSTWLMDRFQKLQTWMEGEPLILVSEGLFDWDILCRENITHDEFFMELRQAGVEHLGQVRLGILEVNGTISVYFYPDEQVRPGLPVLPAKCVKSVVEIDVEGDYACGMCSLISTLTPSPEHDCPRCGNRKWIAALSHSRVS</sequence>
<evidence type="ECO:0000313" key="9">
    <source>
        <dbReference type="Proteomes" id="UP000270487"/>
    </source>
</evidence>
<dbReference type="Pfam" id="PF04239">
    <property type="entry name" value="DUF421"/>
    <property type="match status" value="1"/>
</dbReference>
<dbReference type="InterPro" id="IPR007353">
    <property type="entry name" value="DUF421"/>
</dbReference>
<dbReference type="RefSeq" id="WP_024484606.1">
    <property type="nucleotide sequence ID" value="NZ_CAMISF010000001.1"/>
</dbReference>
<dbReference type="STRING" id="47917.AV650_13260"/>
<accession>A0A0F7D2J2</accession>
<evidence type="ECO:0000256" key="3">
    <source>
        <dbReference type="ARBA" id="ARBA00022475"/>
    </source>
</evidence>
<evidence type="ECO:0000256" key="2">
    <source>
        <dbReference type="ARBA" id="ARBA00006448"/>
    </source>
</evidence>
<dbReference type="PANTHER" id="PTHR34582:SF6">
    <property type="entry name" value="UPF0702 TRANSMEMBRANE PROTEIN YCAP"/>
    <property type="match status" value="1"/>
</dbReference>
<keyword evidence="6" id="KW-0472">Membrane</keyword>
<dbReference type="Proteomes" id="UP000270487">
    <property type="component" value="Chromosome"/>
</dbReference>
<name>A0A0F7D2J2_SERFO</name>
<protein>
    <submittedName>
        <fullName evidence="8">Protein of uncharacterized function (DUF421)</fullName>
    </submittedName>
</protein>
<dbReference type="Gene3D" id="3.30.240.20">
    <property type="entry name" value="bsu07140 like domains"/>
    <property type="match status" value="1"/>
</dbReference>
<keyword evidence="3" id="KW-1003">Cell membrane</keyword>
<evidence type="ECO:0000256" key="1">
    <source>
        <dbReference type="ARBA" id="ARBA00004651"/>
    </source>
</evidence>
<evidence type="ECO:0000256" key="4">
    <source>
        <dbReference type="ARBA" id="ARBA00022692"/>
    </source>
</evidence>
<proteinExistence type="inferred from homology"/>
<gene>
    <name evidence="8" type="primary">yetF</name>
    <name evidence="8" type="ORF">NCTC13193_02110</name>
</gene>
<comment type="similarity">
    <text evidence="2">Belongs to the UPF0702 family.</text>
</comment>
<feature type="domain" description="YetF C-terminal" evidence="7">
    <location>
        <begin position="97"/>
        <end position="168"/>
    </location>
</feature>
<evidence type="ECO:0000313" key="8">
    <source>
        <dbReference type="EMBL" id="VEI67878.1"/>
    </source>
</evidence>
<dbReference type="AlphaFoldDB" id="A0A0F7D2J2"/>
<keyword evidence="5" id="KW-1133">Transmembrane helix</keyword>
<dbReference type="EMBL" id="LR134492">
    <property type="protein sequence ID" value="VEI67878.1"/>
    <property type="molecule type" value="Genomic_DNA"/>
</dbReference>
<comment type="subcellular location">
    <subcellularLocation>
        <location evidence="1">Cell membrane</location>
        <topology evidence="1">Multi-pass membrane protein</topology>
    </subcellularLocation>
</comment>
<dbReference type="GO" id="GO:0005886">
    <property type="term" value="C:plasma membrane"/>
    <property type="evidence" value="ECO:0007669"/>
    <property type="project" value="UniProtKB-SubCell"/>
</dbReference>